<dbReference type="EMBL" id="CM041552">
    <property type="protein sequence ID" value="KAI3354632.1"/>
    <property type="molecule type" value="Genomic_DNA"/>
</dbReference>
<name>A0ACB8VG85_9TELE</name>
<evidence type="ECO:0000313" key="1">
    <source>
        <dbReference type="EMBL" id="KAI3354632.1"/>
    </source>
</evidence>
<sequence>MGMFTSALVLTMPDAPKDQCINSCAFLSRKVSPTGHNYDVGNWELLAIKVALEAGSQYTKPDALSRLYDPEPAAKEPEPILPPDRVVGA</sequence>
<dbReference type="Proteomes" id="UP000831701">
    <property type="component" value="Chromosome 22"/>
</dbReference>
<protein>
    <submittedName>
        <fullName evidence="1">Uncharacterized protein</fullName>
    </submittedName>
</protein>
<accession>A0ACB8VG85</accession>
<reference evidence="1" key="1">
    <citation type="submission" date="2022-04" db="EMBL/GenBank/DDBJ databases">
        <title>Jade perch genome.</title>
        <authorList>
            <person name="Chao B."/>
        </authorList>
    </citation>
    <scope>NUCLEOTIDE SEQUENCE</scope>
    <source>
        <strain evidence="1">CB-2022</strain>
    </source>
</reference>
<feature type="non-terminal residue" evidence="1">
    <location>
        <position position="89"/>
    </location>
</feature>
<comment type="caution">
    <text evidence="1">The sequence shown here is derived from an EMBL/GenBank/DDBJ whole genome shotgun (WGS) entry which is preliminary data.</text>
</comment>
<proteinExistence type="predicted"/>
<gene>
    <name evidence="1" type="ORF">L3Q82_019136</name>
</gene>
<keyword evidence="2" id="KW-1185">Reference proteome</keyword>
<evidence type="ECO:0000313" key="2">
    <source>
        <dbReference type="Proteomes" id="UP000831701"/>
    </source>
</evidence>
<organism evidence="1 2">
    <name type="scientific">Scortum barcoo</name>
    <name type="common">barcoo grunter</name>
    <dbReference type="NCBI Taxonomy" id="214431"/>
    <lineage>
        <taxon>Eukaryota</taxon>
        <taxon>Metazoa</taxon>
        <taxon>Chordata</taxon>
        <taxon>Craniata</taxon>
        <taxon>Vertebrata</taxon>
        <taxon>Euteleostomi</taxon>
        <taxon>Actinopterygii</taxon>
        <taxon>Neopterygii</taxon>
        <taxon>Teleostei</taxon>
        <taxon>Neoteleostei</taxon>
        <taxon>Acanthomorphata</taxon>
        <taxon>Eupercaria</taxon>
        <taxon>Centrarchiformes</taxon>
        <taxon>Terapontoidei</taxon>
        <taxon>Terapontidae</taxon>
        <taxon>Scortum</taxon>
    </lineage>
</organism>